<dbReference type="VEuPathDB" id="GiardiaDB:QR46_0545"/>
<evidence type="ECO:0000313" key="1">
    <source>
        <dbReference type="EMBL" id="KWX15451.1"/>
    </source>
</evidence>
<proteinExistence type="predicted"/>
<sequence>MADSQQACTQRHFCTKDEALKYYSDHIVAEKSRWRVAKADARRIHLTCRSTGCSASVRISIRVDGSAVADETTLHHTSHADEHPSPLLAHVDNVVAAVLKEAPNLSPAHYYSIVSALLRCPVNRKILWRARKRIESQLERGEGLTTSNLQE</sequence>
<evidence type="ECO:0000313" key="2">
    <source>
        <dbReference type="Proteomes" id="UP000070089"/>
    </source>
</evidence>
<organism evidence="1 2">
    <name type="scientific">Giardia duodenalis assemblage B</name>
    <dbReference type="NCBI Taxonomy" id="1394984"/>
    <lineage>
        <taxon>Eukaryota</taxon>
        <taxon>Metamonada</taxon>
        <taxon>Diplomonadida</taxon>
        <taxon>Hexamitidae</taxon>
        <taxon>Giardiinae</taxon>
        <taxon>Giardia</taxon>
    </lineage>
</organism>
<name>A0A132NZE8_GIAIN</name>
<gene>
    <name evidence="1" type="ORF">QR46_0545</name>
</gene>
<dbReference type="OrthoDB" id="10251207at2759"/>
<accession>A0A132NZE8</accession>
<dbReference type="AlphaFoldDB" id="A0A132NZE8"/>
<dbReference type="EMBL" id="JXTI01000008">
    <property type="protein sequence ID" value="KWX15451.1"/>
    <property type="molecule type" value="Genomic_DNA"/>
</dbReference>
<comment type="caution">
    <text evidence="1">The sequence shown here is derived from an EMBL/GenBank/DDBJ whole genome shotgun (WGS) entry which is preliminary data.</text>
</comment>
<dbReference type="Proteomes" id="UP000070089">
    <property type="component" value="Unassembled WGS sequence"/>
</dbReference>
<protein>
    <submittedName>
        <fullName evidence="1">Uncharacterized protein</fullName>
    </submittedName>
</protein>
<reference evidence="1 2" key="1">
    <citation type="journal article" date="2015" name="Mol. Biochem. Parasitol.">
        <title>Identification of polymorphic genes for use in assemblage B genotyping assays through comparative genomics of multiple assemblage B Giardia duodenalis isolates.</title>
        <authorList>
            <person name="Wielinga C."/>
            <person name="Thompson R.C."/>
            <person name="Monis P."/>
            <person name="Ryan U."/>
        </authorList>
    </citation>
    <scope>NUCLEOTIDE SEQUENCE [LARGE SCALE GENOMIC DNA]</scope>
    <source>
        <strain evidence="1 2">BAH15c1</strain>
    </source>
</reference>